<dbReference type="SUPFAM" id="SSF56112">
    <property type="entry name" value="Protein kinase-like (PK-like)"/>
    <property type="match status" value="1"/>
</dbReference>
<dbReference type="InterPro" id="IPR008271">
    <property type="entry name" value="Ser/Thr_kinase_AS"/>
</dbReference>
<keyword evidence="2" id="KW-0723">Serine/threonine-protein kinase</keyword>
<keyword evidence="13" id="KW-1185">Reference proteome</keyword>
<feature type="domain" description="Protein kinase" evidence="11">
    <location>
        <begin position="487"/>
        <end position="812"/>
    </location>
</feature>
<reference evidence="12" key="1">
    <citation type="journal article" date="2022" name="DNA Res.">
        <title>Genome analysis of five recently described species of the CUG-Ser clade uncovers Candida theae as a new hybrid lineage with pathogenic potential in the Candida parapsilosis species complex.</title>
        <authorList>
            <person name="Mixao V."/>
            <person name="Del Olmo V."/>
            <person name="Hegedusova E."/>
            <person name="Saus E."/>
            <person name="Pryszcz L."/>
            <person name="Cillingova A."/>
            <person name="Nosek J."/>
            <person name="Gabaldon T."/>
        </authorList>
    </citation>
    <scope>NUCLEOTIDE SEQUENCE</scope>
    <source>
        <strain evidence="12">CBS 10844</strain>
    </source>
</reference>
<feature type="region of interest" description="Disordered" evidence="10">
    <location>
        <begin position="1"/>
        <end position="135"/>
    </location>
</feature>
<dbReference type="FunFam" id="1.10.510.10:FF:000183">
    <property type="entry name" value="Serine/threonine-protein kinase hal4"/>
    <property type="match status" value="1"/>
</dbReference>
<dbReference type="GO" id="GO:0005524">
    <property type="term" value="F:ATP binding"/>
    <property type="evidence" value="ECO:0007669"/>
    <property type="project" value="UniProtKB-KW"/>
</dbReference>
<evidence type="ECO:0000313" key="12">
    <source>
        <dbReference type="EMBL" id="KAI3405035.2"/>
    </source>
</evidence>
<keyword evidence="4" id="KW-0547">Nucleotide-binding</keyword>
<evidence type="ECO:0000256" key="6">
    <source>
        <dbReference type="ARBA" id="ARBA00022840"/>
    </source>
</evidence>
<sequence length="827" mass="89544">MGDSTKTGTLSKLGKLFGKSSSNLPTAKHQSVSQVQEDRQAQRQSQQSQPPPPQQQQQPQQVQDQRELGEHPHRQSRSSSSATSSNKHTTINANVNVNANTNTNTASNSVANTNTNTASNSVANTNTASNSVANTNTSASTAIPTAAPKLLQPNAVQENPISSEEDFILSQVENDKVSPLRQIKQPQPQLHTQSQLQQNSHCAPILSKSNNLSPAGSHSPINGNLSTTTSPISVISLEQKLKGQNSTSKLPSSGMAKTPANEKTPQMSGAASSLVSAGVPPSHSTPTTTPTSGRPSPSVSRSSSRKATTQQAKSGLFSSKSKNGSNTSLVSGGMLSQQQQQAQQQSMSSSSLSLQPPPNLPRFVMLENGNHEHHLRSAKRHEKLSNMLKDLLGAKKLRDEAKSAVPDLLQGAMQQSTSQLQQMQQSTSQLQPNMSGRPPTLFAGLVTQVKNHTSPYHQPGTADVVVPNKDPNASAGPDSRSFVEKYGRCQEVIGRGSFGVVRISHKKIDALPPPIAETTAAAASSSSTAAAASTTTSSSSATATTSPITNIPSSSSSSNTLVNSNPTEKLYAVKEFKRRPSENEKKYNRRLTSEFCISSSLKHINIIDTLDLLKDAKGDYCEVMEFCSGGDLYTLIIASGKLEYAEADCFFKQLIRGVNYMHNMGVAHRDLKPENLLLTQNGVLKITDFGNSECFRMAWETEVQFSEGICGSSPYIAPEEFSQESFDPRCVDIWSCGVIYMAMRTGRQLWKQADASKDEFYEEYLIKRKDATGYEPIENLKRARCRNVIYSILDPKPERRITGKQILNSEWGREIKVCEAGEAHPTS</sequence>
<accession>A0AAI9SYU9</accession>
<evidence type="ECO:0000256" key="1">
    <source>
        <dbReference type="ARBA" id="ARBA00012513"/>
    </source>
</evidence>
<evidence type="ECO:0000256" key="8">
    <source>
        <dbReference type="ARBA" id="ARBA00048679"/>
    </source>
</evidence>
<dbReference type="GO" id="GO:0030003">
    <property type="term" value="P:intracellular monoatomic cation homeostasis"/>
    <property type="evidence" value="ECO:0007669"/>
    <property type="project" value="TreeGrafter"/>
</dbReference>
<dbReference type="PANTHER" id="PTHR24343">
    <property type="entry name" value="SERINE/THREONINE KINASE"/>
    <property type="match status" value="1"/>
</dbReference>
<evidence type="ECO:0000313" key="13">
    <source>
        <dbReference type="Proteomes" id="UP001202479"/>
    </source>
</evidence>
<dbReference type="Proteomes" id="UP001202479">
    <property type="component" value="Unassembled WGS sequence"/>
</dbReference>
<feature type="compositionally biased region" description="Low complexity" evidence="10">
    <location>
        <begin position="268"/>
        <end position="309"/>
    </location>
</feature>
<comment type="catalytic activity">
    <reaction evidence="7">
        <text>L-threonyl-[protein] + ATP = O-phospho-L-threonyl-[protein] + ADP + H(+)</text>
        <dbReference type="Rhea" id="RHEA:46608"/>
        <dbReference type="Rhea" id="RHEA-COMP:11060"/>
        <dbReference type="Rhea" id="RHEA-COMP:11605"/>
        <dbReference type="ChEBI" id="CHEBI:15378"/>
        <dbReference type="ChEBI" id="CHEBI:30013"/>
        <dbReference type="ChEBI" id="CHEBI:30616"/>
        <dbReference type="ChEBI" id="CHEBI:61977"/>
        <dbReference type="ChEBI" id="CHEBI:456216"/>
        <dbReference type="EC" id="2.7.11.1"/>
    </reaction>
</comment>
<evidence type="ECO:0000259" key="11">
    <source>
        <dbReference type="PROSITE" id="PS50011"/>
    </source>
</evidence>
<feature type="compositionally biased region" description="Polar residues" evidence="10">
    <location>
        <begin position="207"/>
        <end position="227"/>
    </location>
</feature>
<dbReference type="Gene3D" id="1.10.510.10">
    <property type="entry name" value="Transferase(Phosphotransferase) domain 1"/>
    <property type="match status" value="1"/>
</dbReference>
<evidence type="ECO:0000256" key="2">
    <source>
        <dbReference type="ARBA" id="ARBA00022527"/>
    </source>
</evidence>
<feature type="compositionally biased region" description="Low complexity" evidence="10">
    <location>
        <begin position="77"/>
        <end position="135"/>
    </location>
</feature>
<gene>
    <name evidence="12" type="ORF">KGF56_002200</name>
</gene>
<dbReference type="SMART" id="SM00220">
    <property type="entry name" value="S_TKc"/>
    <property type="match status" value="1"/>
</dbReference>
<evidence type="ECO:0000256" key="4">
    <source>
        <dbReference type="ARBA" id="ARBA00022741"/>
    </source>
</evidence>
<protein>
    <recommendedName>
        <fullName evidence="1">non-specific serine/threonine protein kinase</fullName>
        <ecNumber evidence="1">2.7.11.1</ecNumber>
    </recommendedName>
    <alternativeName>
        <fullName evidence="9">Halotolerance protein 4</fullName>
    </alternativeName>
</protein>
<dbReference type="PROSITE" id="PS00108">
    <property type="entry name" value="PROTEIN_KINASE_ST"/>
    <property type="match status" value="1"/>
</dbReference>
<feature type="region of interest" description="Disordered" evidence="10">
    <location>
        <begin position="242"/>
        <end position="364"/>
    </location>
</feature>
<organism evidence="12 13">
    <name type="scientific">Candida oxycetoniae</name>
    <dbReference type="NCBI Taxonomy" id="497107"/>
    <lineage>
        <taxon>Eukaryota</taxon>
        <taxon>Fungi</taxon>
        <taxon>Dikarya</taxon>
        <taxon>Ascomycota</taxon>
        <taxon>Saccharomycotina</taxon>
        <taxon>Pichiomycetes</taxon>
        <taxon>Debaryomycetaceae</taxon>
        <taxon>Candida/Lodderomyces clade</taxon>
        <taxon>Candida</taxon>
    </lineage>
</organism>
<dbReference type="Pfam" id="PF00069">
    <property type="entry name" value="Pkinase"/>
    <property type="match status" value="1"/>
</dbReference>
<dbReference type="PROSITE" id="PS50011">
    <property type="entry name" value="PROTEIN_KINASE_DOM"/>
    <property type="match status" value="1"/>
</dbReference>
<proteinExistence type="predicted"/>
<feature type="compositionally biased region" description="Low complexity" evidence="10">
    <location>
        <begin position="185"/>
        <end position="201"/>
    </location>
</feature>
<feature type="region of interest" description="Disordered" evidence="10">
    <location>
        <begin position="534"/>
        <end position="563"/>
    </location>
</feature>
<feature type="compositionally biased region" description="Polar residues" evidence="10">
    <location>
        <begin position="23"/>
        <end position="33"/>
    </location>
</feature>
<feature type="compositionally biased region" description="Low complexity" evidence="10">
    <location>
        <begin position="1"/>
        <end position="22"/>
    </location>
</feature>
<dbReference type="CDD" id="cd13994">
    <property type="entry name" value="STKc_HAL4_like"/>
    <property type="match status" value="1"/>
</dbReference>
<feature type="compositionally biased region" description="Low complexity" evidence="10">
    <location>
        <begin position="534"/>
        <end position="560"/>
    </location>
</feature>
<comment type="catalytic activity">
    <reaction evidence="8">
        <text>L-seryl-[protein] + ATP = O-phospho-L-seryl-[protein] + ADP + H(+)</text>
        <dbReference type="Rhea" id="RHEA:17989"/>
        <dbReference type="Rhea" id="RHEA-COMP:9863"/>
        <dbReference type="Rhea" id="RHEA-COMP:11604"/>
        <dbReference type="ChEBI" id="CHEBI:15378"/>
        <dbReference type="ChEBI" id="CHEBI:29999"/>
        <dbReference type="ChEBI" id="CHEBI:30616"/>
        <dbReference type="ChEBI" id="CHEBI:83421"/>
        <dbReference type="ChEBI" id="CHEBI:456216"/>
        <dbReference type="EC" id="2.7.11.1"/>
    </reaction>
</comment>
<dbReference type="InterPro" id="IPR000719">
    <property type="entry name" value="Prot_kinase_dom"/>
</dbReference>
<dbReference type="RefSeq" id="XP_049180780.1">
    <property type="nucleotide sequence ID" value="XM_049323404.1"/>
</dbReference>
<dbReference type="InterPro" id="IPR011009">
    <property type="entry name" value="Kinase-like_dom_sf"/>
</dbReference>
<keyword evidence="5" id="KW-0418">Kinase</keyword>
<dbReference type="EC" id="2.7.11.1" evidence="1"/>
<dbReference type="PANTHER" id="PTHR24343:SF558">
    <property type="entry name" value="PROTEIN KINASE DOMAIN-CONTAINING PROTEIN"/>
    <property type="match status" value="1"/>
</dbReference>
<feature type="compositionally biased region" description="Polar residues" evidence="10">
    <location>
        <begin position="242"/>
        <end position="251"/>
    </location>
</feature>
<feature type="region of interest" description="Disordered" evidence="10">
    <location>
        <begin position="185"/>
        <end position="227"/>
    </location>
</feature>
<comment type="caution">
    <text evidence="12">The sequence shown here is derived from an EMBL/GenBank/DDBJ whole genome shotgun (WGS) entry which is preliminary data.</text>
</comment>
<evidence type="ECO:0000256" key="10">
    <source>
        <dbReference type="SAM" id="MobiDB-lite"/>
    </source>
</evidence>
<keyword evidence="6" id="KW-0067">ATP-binding</keyword>
<evidence type="ECO:0000256" key="5">
    <source>
        <dbReference type="ARBA" id="ARBA00022777"/>
    </source>
</evidence>
<feature type="compositionally biased region" description="Low complexity" evidence="10">
    <location>
        <begin position="328"/>
        <end position="354"/>
    </location>
</feature>
<name>A0AAI9SYU9_9ASCO</name>
<evidence type="ECO:0000256" key="7">
    <source>
        <dbReference type="ARBA" id="ARBA00047899"/>
    </source>
</evidence>
<dbReference type="GO" id="GO:0005829">
    <property type="term" value="C:cytosol"/>
    <property type="evidence" value="ECO:0007669"/>
    <property type="project" value="TreeGrafter"/>
</dbReference>
<dbReference type="GeneID" id="73379817"/>
<dbReference type="AlphaFoldDB" id="A0AAI9SYU9"/>
<dbReference type="EMBL" id="JAHUZD010000070">
    <property type="protein sequence ID" value="KAI3405035.2"/>
    <property type="molecule type" value="Genomic_DNA"/>
</dbReference>
<dbReference type="GO" id="GO:0004674">
    <property type="term" value="F:protein serine/threonine kinase activity"/>
    <property type="evidence" value="ECO:0007669"/>
    <property type="project" value="UniProtKB-KW"/>
</dbReference>
<feature type="compositionally biased region" description="Basic and acidic residues" evidence="10">
    <location>
        <begin position="64"/>
        <end position="73"/>
    </location>
</feature>
<evidence type="ECO:0000256" key="3">
    <source>
        <dbReference type="ARBA" id="ARBA00022679"/>
    </source>
</evidence>
<feature type="compositionally biased region" description="Polar residues" evidence="10">
    <location>
        <begin position="310"/>
        <end position="327"/>
    </location>
</feature>
<keyword evidence="3" id="KW-0808">Transferase</keyword>
<evidence type="ECO:0000256" key="9">
    <source>
        <dbReference type="ARBA" id="ARBA00078109"/>
    </source>
</evidence>